<accession>A0A7M5X0Q5</accession>
<feature type="compositionally biased region" description="Basic and acidic residues" evidence="1">
    <location>
        <begin position="456"/>
        <end position="467"/>
    </location>
</feature>
<feature type="domain" description="DUF6589" evidence="2">
    <location>
        <begin position="541"/>
        <end position="991"/>
    </location>
</feature>
<organism evidence="3 4">
    <name type="scientific">Clytia hemisphaerica</name>
    <dbReference type="NCBI Taxonomy" id="252671"/>
    <lineage>
        <taxon>Eukaryota</taxon>
        <taxon>Metazoa</taxon>
        <taxon>Cnidaria</taxon>
        <taxon>Hydrozoa</taxon>
        <taxon>Hydroidolina</taxon>
        <taxon>Leptothecata</taxon>
        <taxon>Obeliida</taxon>
        <taxon>Clytiidae</taxon>
        <taxon>Clytia</taxon>
    </lineage>
</organism>
<dbReference type="RefSeq" id="XP_066924641.1">
    <property type="nucleotide sequence ID" value="XM_067068540.1"/>
</dbReference>
<dbReference type="Proteomes" id="UP000594262">
    <property type="component" value="Unplaced"/>
</dbReference>
<dbReference type="GeneID" id="136811930"/>
<dbReference type="InterPro" id="IPR046496">
    <property type="entry name" value="DUF6589"/>
</dbReference>
<evidence type="ECO:0000313" key="3">
    <source>
        <dbReference type="EnsemblMetazoa" id="CLYHEMP015984.1"/>
    </source>
</evidence>
<sequence length="1058" mass="121792">MADASGGGGAKPTKVYDKCYLCQKSLEKSHDRYNLINEKRLSILNRNKAFQLRILANVYHLCQRCSRDLAQLDKNYEFEASVMEKIPKDHKENLHPEQSTPIATRSFGTQTENKIFCIPKTTGDETRSFIHISWPSGTRYAELPKSLNSICTRLLRQDYKSLAFSVWQSDNIKSEIVNLFLKDLTKECKDMCAEKDSDGNDNLSIFKKTTKKDIMDLSFEKAYSEMKTRCPLTTDILTTIACAKNLTTATQRASINSVAMAAAILFRNNSRRMTAFQLFFTLILNHSSYTNVLKRFGVARLVVSNPFINKKMDEFGADHDRIIKEVLRSNTVGNQADDVDEIKSIQKDEESRKRKNEEAQFVKWAKYRKIEDPGPKIPISEIRNICYDEDSMIPKEVFQQKSGPAQLNDSDKMEIEIEIESEYVSSERGEQIDSNISADFTIDNDISPREVSTPIKSKDSKQPQKKKDVIKKPVLLIYDRNFKLVIDNLDTHHKVSNMTEKNQNIDLHHTAKMAVFDRVSPPEALSDTKPHCTISELDNSAFICTPEEHVIQRLNYITIVSRILTNSIKCLETFSSCAVRHIPHEYSKEMRKKSQNIFLGIIYENENTNEGSIEVLKDLQQYQSSTGTGDDEVLTEKAVVGDQLTIERCVNSIFGCNNGLKPRDRFDGIHCEVADFHADIKIMQYAIDHFFCNSLSDACTLGADKALINRRNVGKEAKKRTSATRAFLDIEFRARIIAAGLQILKIQKMDDVPSKEVLDPSKYPFESDKKSKLEEICAQVVDCFILRSSSTEEYLKRKQAEFMVVDGKFKCSNCEKTFEHHGKALQTHLNKEHNIDREQDDTFFYQISLMEFLALWENFYDATKEGDGKRLMRCWKFLIPYFVQDGIHSNKYAIEAFYLVLQLNCLLSQKDAHSLMWNRFAKMKNGSGGNIPLDLEMEHCIRLIKVIKRKLGPNALNEDVMTRYARALNFNKDLLEKYDNENGLKRRSGKHVKKRDDQDLKKLVEKLQKEKSLQISPNRTYKFYPNMKESILVNFDMSNFHGWLNKHKEQMISAKTVR</sequence>
<feature type="region of interest" description="Disordered" evidence="1">
    <location>
        <begin position="445"/>
        <end position="467"/>
    </location>
</feature>
<dbReference type="EnsemblMetazoa" id="CLYHEMT015984.1">
    <property type="protein sequence ID" value="CLYHEMP015984.1"/>
    <property type="gene ID" value="CLYHEMG015984"/>
</dbReference>
<dbReference type="AlphaFoldDB" id="A0A7M5X0Q5"/>
<evidence type="ECO:0000259" key="2">
    <source>
        <dbReference type="Pfam" id="PF20231"/>
    </source>
</evidence>
<dbReference type="Pfam" id="PF20231">
    <property type="entry name" value="DUF6589"/>
    <property type="match status" value="1"/>
</dbReference>
<reference evidence="3" key="1">
    <citation type="submission" date="2021-01" db="UniProtKB">
        <authorList>
            <consortium name="EnsemblMetazoa"/>
        </authorList>
    </citation>
    <scope>IDENTIFICATION</scope>
</reference>
<proteinExistence type="predicted"/>
<evidence type="ECO:0000313" key="4">
    <source>
        <dbReference type="Proteomes" id="UP000594262"/>
    </source>
</evidence>
<protein>
    <recommendedName>
        <fullName evidence="2">DUF6589 domain-containing protein</fullName>
    </recommendedName>
</protein>
<keyword evidence="4" id="KW-1185">Reference proteome</keyword>
<evidence type="ECO:0000256" key="1">
    <source>
        <dbReference type="SAM" id="MobiDB-lite"/>
    </source>
</evidence>
<dbReference type="OrthoDB" id="5971812at2759"/>
<name>A0A7M5X0Q5_9CNID</name>